<dbReference type="AlphaFoldDB" id="A0A1H9CXF9"/>
<keyword evidence="3 5" id="KW-0067">ATP-binding</keyword>
<dbReference type="InParanoid" id="A0A1H9CXF9"/>
<evidence type="ECO:0000313" key="5">
    <source>
        <dbReference type="EMBL" id="SEQ05875.1"/>
    </source>
</evidence>
<dbReference type="InterPro" id="IPR003593">
    <property type="entry name" value="AAA+_ATPase"/>
</dbReference>
<dbReference type="InterPro" id="IPR003439">
    <property type="entry name" value="ABC_transporter-like_ATP-bd"/>
</dbReference>
<evidence type="ECO:0000256" key="3">
    <source>
        <dbReference type="ARBA" id="ARBA00022840"/>
    </source>
</evidence>
<organism evidence="5 6">
    <name type="scientific">Neolewinella agarilytica</name>
    <dbReference type="NCBI Taxonomy" id="478744"/>
    <lineage>
        <taxon>Bacteria</taxon>
        <taxon>Pseudomonadati</taxon>
        <taxon>Bacteroidota</taxon>
        <taxon>Saprospiria</taxon>
        <taxon>Saprospirales</taxon>
        <taxon>Lewinellaceae</taxon>
        <taxon>Neolewinella</taxon>
    </lineage>
</organism>
<keyword evidence="1" id="KW-0813">Transport</keyword>
<proteinExistence type="predicted"/>
<dbReference type="STRING" id="478744.SAMN05444359_10556"/>
<dbReference type="PROSITE" id="PS00211">
    <property type="entry name" value="ABC_TRANSPORTER_1"/>
    <property type="match status" value="1"/>
</dbReference>
<dbReference type="SUPFAM" id="SSF52540">
    <property type="entry name" value="P-loop containing nucleoside triphosphate hydrolases"/>
    <property type="match status" value="1"/>
</dbReference>
<reference evidence="6" key="1">
    <citation type="submission" date="2016-10" db="EMBL/GenBank/DDBJ databases">
        <authorList>
            <person name="Varghese N."/>
            <person name="Submissions S."/>
        </authorList>
    </citation>
    <scope>NUCLEOTIDE SEQUENCE [LARGE SCALE GENOMIC DNA]</scope>
    <source>
        <strain evidence="6">DSM 24740</strain>
    </source>
</reference>
<evidence type="ECO:0000313" key="6">
    <source>
        <dbReference type="Proteomes" id="UP000199021"/>
    </source>
</evidence>
<dbReference type="CDD" id="cd03230">
    <property type="entry name" value="ABC_DR_subfamily_A"/>
    <property type="match status" value="1"/>
</dbReference>
<keyword evidence="2" id="KW-0547">Nucleotide-binding</keyword>
<evidence type="ECO:0000256" key="1">
    <source>
        <dbReference type="ARBA" id="ARBA00022448"/>
    </source>
</evidence>
<dbReference type="RefSeq" id="WP_090166306.1">
    <property type="nucleotide sequence ID" value="NZ_FOFB01000005.1"/>
</dbReference>
<dbReference type="PROSITE" id="PS50893">
    <property type="entry name" value="ABC_TRANSPORTER_2"/>
    <property type="match status" value="1"/>
</dbReference>
<dbReference type="InterPro" id="IPR027417">
    <property type="entry name" value="P-loop_NTPase"/>
</dbReference>
<dbReference type="PANTHER" id="PTHR42939">
    <property type="entry name" value="ABC TRANSPORTER ATP-BINDING PROTEIN ALBC-RELATED"/>
    <property type="match status" value="1"/>
</dbReference>
<sequence>MSVIRIRNLRKAYFQKKVLHGIDLEVEAGQIVGYIGGNGAGKSTTIRILAGLDSRFDGEVEVMGFDVQKNPIEVKRRIGYIPEAADIYEMLSPREFYELVGGLQDLPWEITLKRSQRLEEYLQLSYGEDQRIDSFSKGMKQKVLLISGLLHDPDLIFLDEPLAGLDANSVIRVKELLQNLTERGKTIFYSSHIMEVVEKISDRIILLDKGKIVANGTFAEINAQVRSGSLENLFSELTGAGNESISDFDFTADE</sequence>
<dbReference type="Gene3D" id="3.40.50.300">
    <property type="entry name" value="P-loop containing nucleotide triphosphate hydrolases"/>
    <property type="match status" value="1"/>
</dbReference>
<dbReference type="PANTHER" id="PTHR42939:SF1">
    <property type="entry name" value="ABC TRANSPORTER ATP-BINDING PROTEIN ALBC-RELATED"/>
    <property type="match status" value="1"/>
</dbReference>
<dbReference type="FunCoup" id="A0A1H9CXF9">
    <property type="interactions" value="552"/>
</dbReference>
<evidence type="ECO:0000259" key="4">
    <source>
        <dbReference type="PROSITE" id="PS50893"/>
    </source>
</evidence>
<dbReference type="Proteomes" id="UP000199021">
    <property type="component" value="Unassembled WGS sequence"/>
</dbReference>
<evidence type="ECO:0000256" key="2">
    <source>
        <dbReference type="ARBA" id="ARBA00022741"/>
    </source>
</evidence>
<protein>
    <submittedName>
        <fullName evidence="5">ABC-2 type transport system ATP-binding protein</fullName>
    </submittedName>
</protein>
<dbReference type="OrthoDB" id="9785229at2"/>
<feature type="domain" description="ABC transporter" evidence="4">
    <location>
        <begin position="4"/>
        <end position="234"/>
    </location>
</feature>
<dbReference type="Pfam" id="PF00005">
    <property type="entry name" value="ABC_tran"/>
    <property type="match status" value="1"/>
</dbReference>
<name>A0A1H9CXF9_9BACT</name>
<dbReference type="InterPro" id="IPR017871">
    <property type="entry name" value="ABC_transporter-like_CS"/>
</dbReference>
<dbReference type="EMBL" id="FOFB01000005">
    <property type="protein sequence ID" value="SEQ05875.1"/>
    <property type="molecule type" value="Genomic_DNA"/>
</dbReference>
<dbReference type="GO" id="GO:0016887">
    <property type="term" value="F:ATP hydrolysis activity"/>
    <property type="evidence" value="ECO:0007669"/>
    <property type="project" value="InterPro"/>
</dbReference>
<dbReference type="SMART" id="SM00382">
    <property type="entry name" value="AAA"/>
    <property type="match status" value="1"/>
</dbReference>
<dbReference type="GO" id="GO:0005524">
    <property type="term" value="F:ATP binding"/>
    <property type="evidence" value="ECO:0007669"/>
    <property type="project" value="UniProtKB-KW"/>
</dbReference>
<gene>
    <name evidence="5" type="ORF">SAMN05444359_10556</name>
</gene>
<dbReference type="InterPro" id="IPR051782">
    <property type="entry name" value="ABC_Transporter_VariousFunc"/>
</dbReference>
<keyword evidence="6" id="KW-1185">Reference proteome</keyword>
<accession>A0A1H9CXF9</accession>